<gene>
    <name evidence="7" type="ORF">SAMN04488055_4503</name>
</gene>
<accession>A0A1N6JV51</accession>
<dbReference type="Pfam" id="PF03626">
    <property type="entry name" value="COX4_pro"/>
    <property type="match status" value="1"/>
</dbReference>
<protein>
    <submittedName>
        <fullName evidence="7">Cytochrome C oxidase subunit IV</fullName>
    </submittedName>
</protein>
<keyword evidence="5 6" id="KW-0472">Membrane</keyword>
<dbReference type="AlphaFoldDB" id="A0A1N6JV51"/>
<keyword evidence="2" id="KW-1003">Cell membrane</keyword>
<keyword evidence="3 6" id="KW-0812">Transmembrane</keyword>
<reference evidence="7 8" key="1">
    <citation type="submission" date="2016-11" db="EMBL/GenBank/DDBJ databases">
        <authorList>
            <person name="Jaros S."/>
            <person name="Januszkiewicz K."/>
            <person name="Wedrychowicz H."/>
        </authorList>
    </citation>
    <scope>NUCLEOTIDE SEQUENCE [LARGE SCALE GENOMIC DNA]</scope>
    <source>
        <strain evidence="7 8">DSM 24787</strain>
    </source>
</reference>
<feature type="transmembrane region" description="Helical" evidence="6">
    <location>
        <begin position="22"/>
        <end position="42"/>
    </location>
</feature>
<dbReference type="STRING" id="536979.SAMN04488055_4503"/>
<feature type="transmembrane region" description="Helical" evidence="6">
    <location>
        <begin position="80"/>
        <end position="100"/>
    </location>
</feature>
<sequence length="130" mass="14794">MAHTHSATTNGKDPAVKKIWKVFWILLVITSVEVGLAFLHLETGIPSKLWLNSVFILLTLLKAFYIVAEFMHLRHEVKNLIMTILFPLLLFVWFIIAFLMDGDSWKKMRVNLAPGTPAVKEAPAHQPAHH</sequence>
<evidence type="ECO:0000256" key="4">
    <source>
        <dbReference type="ARBA" id="ARBA00022989"/>
    </source>
</evidence>
<evidence type="ECO:0000256" key="6">
    <source>
        <dbReference type="SAM" id="Phobius"/>
    </source>
</evidence>
<evidence type="ECO:0000313" key="7">
    <source>
        <dbReference type="EMBL" id="SIO48238.1"/>
    </source>
</evidence>
<evidence type="ECO:0000313" key="8">
    <source>
        <dbReference type="Proteomes" id="UP000185003"/>
    </source>
</evidence>
<feature type="transmembrane region" description="Helical" evidence="6">
    <location>
        <begin position="49"/>
        <end position="68"/>
    </location>
</feature>
<dbReference type="EMBL" id="FSRA01000002">
    <property type="protein sequence ID" value="SIO48238.1"/>
    <property type="molecule type" value="Genomic_DNA"/>
</dbReference>
<dbReference type="OrthoDB" id="981917at2"/>
<organism evidence="7 8">
    <name type="scientific">Chitinophaga niabensis</name>
    <dbReference type="NCBI Taxonomy" id="536979"/>
    <lineage>
        <taxon>Bacteria</taxon>
        <taxon>Pseudomonadati</taxon>
        <taxon>Bacteroidota</taxon>
        <taxon>Chitinophagia</taxon>
        <taxon>Chitinophagales</taxon>
        <taxon>Chitinophagaceae</taxon>
        <taxon>Chitinophaga</taxon>
    </lineage>
</organism>
<evidence type="ECO:0000256" key="3">
    <source>
        <dbReference type="ARBA" id="ARBA00022692"/>
    </source>
</evidence>
<dbReference type="InterPro" id="IPR005171">
    <property type="entry name" value="Cyt_c_oxidase_su4_prok"/>
</dbReference>
<dbReference type="RefSeq" id="WP_074241832.1">
    <property type="nucleotide sequence ID" value="NZ_FSRA01000002.1"/>
</dbReference>
<keyword evidence="4 6" id="KW-1133">Transmembrane helix</keyword>
<evidence type="ECO:0000256" key="5">
    <source>
        <dbReference type="ARBA" id="ARBA00023136"/>
    </source>
</evidence>
<proteinExistence type="predicted"/>
<dbReference type="Proteomes" id="UP000185003">
    <property type="component" value="Unassembled WGS sequence"/>
</dbReference>
<evidence type="ECO:0000256" key="2">
    <source>
        <dbReference type="ARBA" id="ARBA00022475"/>
    </source>
</evidence>
<keyword evidence="8" id="KW-1185">Reference proteome</keyword>
<name>A0A1N6JV51_9BACT</name>
<dbReference type="GO" id="GO:0005886">
    <property type="term" value="C:plasma membrane"/>
    <property type="evidence" value="ECO:0007669"/>
    <property type="project" value="UniProtKB-SubCell"/>
</dbReference>
<evidence type="ECO:0000256" key="1">
    <source>
        <dbReference type="ARBA" id="ARBA00004651"/>
    </source>
</evidence>
<comment type="subcellular location">
    <subcellularLocation>
        <location evidence="1">Cell membrane</location>
        <topology evidence="1">Multi-pass membrane protein</topology>
    </subcellularLocation>
</comment>